<evidence type="ECO:0000256" key="1">
    <source>
        <dbReference type="SAM" id="SignalP"/>
    </source>
</evidence>
<evidence type="ECO:0000313" key="3">
    <source>
        <dbReference type="Proteomes" id="UP000636888"/>
    </source>
</evidence>
<gene>
    <name evidence="2" type="ORF">JFN93_12510</name>
</gene>
<dbReference type="Proteomes" id="UP000636888">
    <property type="component" value="Unassembled WGS sequence"/>
</dbReference>
<dbReference type="AlphaFoldDB" id="A0A8J7LVH6"/>
<keyword evidence="1" id="KW-0732">Signal</keyword>
<sequence length="283" mass="31168">MIPKQLLSLAGSLLLAAVLSVGLASMADAAGKKTARSAKGGAIARPPLIRATGRYFSWAAPQGWHHSESTNGVDLTSPDKKQQAGFYLLLRTPGSSTPEQFLSWLGKSMKLRDFRIISVKEVPSQSGEVTREMEFTGVDPTYGPRHGGATVAIMQGYGQFDTFWQAFSTTPGRWETDKLWLPVLARSVTIINSREVAGNNTIIHPRNNPLDNSGLINSWKEKNLSEDRISQARREGTMGYERMKSPTSGRIYEMPLETYDGTKGGYHNPDHYNEILQRAPAGE</sequence>
<dbReference type="RefSeq" id="WP_199384424.1">
    <property type="nucleotide sequence ID" value="NZ_JAEMHM010000009.1"/>
</dbReference>
<keyword evidence="3" id="KW-1185">Reference proteome</keyword>
<comment type="caution">
    <text evidence="2">The sequence shown here is derived from an EMBL/GenBank/DDBJ whole genome shotgun (WGS) entry which is preliminary data.</text>
</comment>
<reference evidence="2" key="1">
    <citation type="submission" date="2020-12" db="EMBL/GenBank/DDBJ databases">
        <title>Geomonas sp. Red875, isolated from river sediment.</title>
        <authorList>
            <person name="Xu Z."/>
            <person name="Zhang Z."/>
            <person name="Masuda Y."/>
            <person name="Itoh H."/>
            <person name="Senoo K."/>
        </authorList>
    </citation>
    <scope>NUCLEOTIDE SEQUENCE</scope>
    <source>
        <strain evidence="2">Red875</strain>
    </source>
</reference>
<name>A0A8J7LVH6_9BACT</name>
<evidence type="ECO:0000313" key="2">
    <source>
        <dbReference type="EMBL" id="MBJ6725534.1"/>
    </source>
</evidence>
<proteinExistence type="predicted"/>
<feature type="signal peptide" evidence="1">
    <location>
        <begin position="1"/>
        <end position="29"/>
    </location>
</feature>
<organism evidence="2 3">
    <name type="scientific">Geomesophilobacter sediminis</name>
    <dbReference type="NCBI Taxonomy" id="2798584"/>
    <lineage>
        <taxon>Bacteria</taxon>
        <taxon>Pseudomonadati</taxon>
        <taxon>Thermodesulfobacteriota</taxon>
        <taxon>Desulfuromonadia</taxon>
        <taxon>Geobacterales</taxon>
        <taxon>Geobacteraceae</taxon>
        <taxon>Geomesophilobacter</taxon>
    </lineage>
</organism>
<dbReference type="EMBL" id="JAEMHM010000009">
    <property type="protein sequence ID" value="MBJ6725534.1"/>
    <property type="molecule type" value="Genomic_DNA"/>
</dbReference>
<accession>A0A8J7LVH6</accession>
<protein>
    <submittedName>
        <fullName evidence="2">Uncharacterized protein</fullName>
    </submittedName>
</protein>
<feature type="chain" id="PRO_5035154353" evidence="1">
    <location>
        <begin position="30"/>
        <end position="283"/>
    </location>
</feature>